<protein>
    <submittedName>
        <fullName evidence="2">Uncharacterized protein</fullName>
    </submittedName>
</protein>
<reference evidence="2" key="1">
    <citation type="submission" date="2014-09" db="EMBL/GenBank/DDBJ databases">
        <authorList>
            <person name="Magalhaes I.L.F."/>
            <person name="Oliveira U."/>
            <person name="Santos F.R."/>
            <person name="Vidigal T.H.D.A."/>
            <person name="Brescovit A.D."/>
            <person name="Santos A.J."/>
        </authorList>
    </citation>
    <scope>NUCLEOTIDE SEQUENCE</scope>
    <source>
        <tissue evidence="2">Shoot tissue taken approximately 20 cm above the soil surface</tissue>
    </source>
</reference>
<organism evidence="2">
    <name type="scientific">Arundo donax</name>
    <name type="common">Giant reed</name>
    <name type="synonym">Donax arundinaceus</name>
    <dbReference type="NCBI Taxonomy" id="35708"/>
    <lineage>
        <taxon>Eukaryota</taxon>
        <taxon>Viridiplantae</taxon>
        <taxon>Streptophyta</taxon>
        <taxon>Embryophyta</taxon>
        <taxon>Tracheophyta</taxon>
        <taxon>Spermatophyta</taxon>
        <taxon>Magnoliopsida</taxon>
        <taxon>Liliopsida</taxon>
        <taxon>Poales</taxon>
        <taxon>Poaceae</taxon>
        <taxon>PACMAD clade</taxon>
        <taxon>Arundinoideae</taxon>
        <taxon>Arundineae</taxon>
        <taxon>Arundo</taxon>
    </lineage>
</organism>
<name>A0A0A9FKA5_ARUDO</name>
<proteinExistence type="predicted"/>
<accession>A0A0A9FKA5</accession>
<sequence>MLSSPRFSILPTSKNLSDQQ</sequence>
<feature type="region of interest" description="Disordered" evidence="1">
    <location>
        <begin position="1"/>
        <end position="20"/>
    </location>
</feature>
<evidence type="ECO:0000256" key="1">
    <source>
        <dbReference type="SAM" id="MobiDB-lite"/>
    </source>
</evidence>
<evidence type="ECO:0000313" key="2">
    <source>
        <dbReference type="EMBL" id="JAE13475.1"/>
    </source>
</evidence>
<reference evidence="2" key="2">
    <citation type="journal article" date="2015" name="Data Brief">
        <title>Shoot transcriptome of the giant reed, Arundo donax.</title>
        <authorList>
            <person name="Barrero R.A."/>
            <person name="Guerrero F.D."/>
            <person name="Moolhuijzen P."/>
            <person name="Goolsby J.A."/>
            <person name="Tidwell J."/>
            <person name="Bellgard S.E."/>
            <person name="Bellgard M.I."/>
        </authorList>
    </citation>
    <scope>NUCLEOTIDE SEQUENCE</scope>
    <source>
        <tissue evidence="2">Shoot tissue taken approximately 20 cm above the soil surface</tissue>
    </source>
</reference>
<dbReference type="AlphaFoldDB" id="A0A0A9FKA5"/>
<dbReference type="EMBL" id="GBRH01184421">
    <property type="protein sequence ID" value="JAE13475.1"/>
    <property type="molecule type" value="Transcribed_RNA"/>
</dbReference>